<name>A0ACA9QYA6_9GLOM</name>
<accession>A0ACA9QYA6</accession>
<dbReference type="Proteomes" id="UP000789525">
    <property type="component" value="Unassembled WGS sequence"/>
</dbReference>
<organism evidence="1 2">
    <name type="scientific">Acaulospora colombiana</name>
    <dbReference type="NCBI Taxonomy" id="27376"/>
    <lineage>
        <taxon>Eukaryota</taxon>
        <taxon>Fungi</taxon>
        <taxon>Fungi incertae sedis</taxon>
        <taxon>Mucoromycota</taxon>
        <taxon>Glomeromycotina</taxon>
        <taxon>Glomeromycetes</taxon>
        <taxon>Diversisporales</taxon>
        <taxon>Acaulosporaceae</taxon>
        <taxon>Acaulospora</taxon>
    </lineage>
</organism>
<proteinExistence type="predicted"/>
<keyword evidence="2" id="KW-1185">Reference proteome</keyword>
<comment type="caution">
    <text evidence="1">The sequence shown here is derived from an EMBL/GenBank/DDBJ whole genome shotgun (WGS) entry which is preliminary data.</text>
</comment>
<evidence type="ECO:0000313" key="1">
    <source>
        <dbReference type="EMBL" id="CAG8769524.1"/>
    </source>
</evidence>
<protein>
    <submittedName>
        <fullName evidence="1">4625_t:CDS:1</fullName>
    </submittedName>
</protein>
<gene>
    <name evidence="1" type="ORF">ACOLOM_LOCUS13689</name>
</gene>
<dbReference type="EMBL" id="CAJVPT010063942">
    <property type="protein sequence ID" value="CAG8769524.1"/>
    <property type="molecule type" value="Genomic_DNA"/>
</dbReference>
<feature type="non-terminal residue" evidence="1">
    <location>
        <position position="1"/>
    </location>
</feature>
<reference evidence="1" key="1">
    <citation type="submission" date="2021-06" db="EMBL/GenBank/DDBJ databases">
        <authorList>
            <person name="Kallberg Y."/>
            <person name="Tangrot J."/>
            <person name="Rosling A."/>
        </authorList>
    </citation>
    <scope>NUCLEOTIDE SEQUENCE</scope>
    <source>
        <strain evidence="1">CL356</strain>
    </source>
</reference>
<sequence>ISPMASMASETRQERVRTSVTLAEGTPTVDGQHGKNSWWVDLQFECVDPDESDGRRSLNGGSIDIASGTCNNATNDQPDNDTRILKEWGSKKFNELQIC</sequence>
<evidence type="ECO:0000313" key="2">
    <source>
        <dbReference type="Proteomes" id="UP000789525"/>
    </source>
</evidence>